<sequence length="252" mass="27880">MRQQIAIDARGEPAKSRAMATRTKTRPQNRRGEKTRAALLDAAESLFAETGFHAVTVREIARKAGADPALVTYYFGGKRELFDEVLLRRATELNAIRLKELEELEANAGPDGPTVEEIINAFTHPLLDRTANGGPGWKSYFALIGQITNTPEWGAAVMNKYFDPIVIRFLEALRPKIPDCTEEDLFWSYHFLSGVLVLTFAQTGRIDVLSKGLCKSSDIASVHERMPGFIAAGILYLQERSRAQKNGGATKA</sequence>
<dbReference type="InterPro" id="IPR041586">
    <property type="entry name" value="PsrA_TetR_C"/>
</dbReference>
<comment type="caution">
    <text evidence="5">The sequence shown here is derived from an EMBL/GenBank/DDBJ whole genome shotgun (WGS) entry which is preliminary data.</text>
</comment>
<dbReference type="Gene3D" id="1.10.357.10">
    <property type="entry name" value="Tetracycline Repressor, domain 2"/>
    <property type="match status" value="1"/>
</dbReference>
<protein>
    <submittedName>
        <fullName evidence="5">TetR/AcrR family transcriptional regulator</fullName>
    </submittedName>
</protein>
<proteinExistence type="predicted"/>
<dbReference type="Proteomes" id="UP001596024">
    <property type="component" value="Unassembled WGS sequence"/>
</dbReference>
<evidence type="ECO:0000256" key="2">
    <source>
        <dbReference type="PROSITE-ProRule" id="PRU00335"/>
    </source>
</evidence>
<name>A0ABV9NFP7_9PROT</name>
<dbReference type="PROSITE" id="PS50977">
    <property type="entry name" value="HTH_TETR_2"/>
    <property type="match status" value="1"/>
</dbReference>
<organism evidence="5 6">
    <name type="scientific">Glycocaulis abyssi</name>
    <dbReference type="NCBI Taxonomy" id="1433403"/>
    <lineage>
        <taxon>Bacteria</taxon>
        <taxon>Pseudomonadati</taxon>
        <taxon>Pseudomonadota</taxon>
        <taxon>Alphaproteobacteria</taxon>
        <taxon>Maricaulales</taxon>
        <taxon>Maricaulaceae</taxon>
        <taxon>Glycocaulis</taxon>
    </lineage>
</organism>
<feature type="region of interest" description="Disordered" evidence="3">
    <location>
        <begin position="1"/>
        <end position="32"/>
    </location>
</feature>
<accession>A0ABV9NFP7</accession>
<feature type="DNA-binding region" description="H-T-H motif" evidence="2">
    <location>
        <begin position="56"/>
        <end position="75"/>
    </location>
</feature>
<gene>
    <name evidence="5" type="ORF">ACFPB0_13920</name>
</gene>
<evidence type="ECO:0000313" key="5">
    <source>
        <dbReference type="EMBL" id="MFC4726389.1"/>
    </source>
</evidence>
<dbReference type="PANTHER" id="PTHR30055:SF235">
    <property type="entry name" value="TRANSCRIPTIONAL REGULATORY PROTEIN"/>
    <property type="match status" value="1"/>
</dbReference>
<reference evidence="6" key="1">
    <citation type="journal article" date="2019" name="Int. J. Syst. Evol. Microbiol.">
        <title>The Global Catalogue of Microorganisms (GCM) 10K type strain sequencing project: providing services to taxonomists for standard genome sequencing and annotation.</title>
        <authorList>
            <consortium name="The Broad Institute Genomics Platform"/>
            <consortium name="The Broad Institute Genome Sequencing Center for Infectious Disease"/>
            <person name="Wu L."/>
            <person name="Ma J."/>
        </authorList>
    </citation>
    <scope>NUCLEOTIDE SEQUENCE [LARGE SCALE GENOMIC DNA]</scope>
    <source>
        <strain evidence="6">CCUG 62981</strain>
    </source>
</reference>
<keyword evidence="6" id="KW-1185">Reference proteome</keyword>
<dbReference type="PRINTS" id="PR00455">
    <property type="entry name" value="HTHTETR"/>
</dbReference>
<evidence type="ECO:0000256" key="3">
    <source>
        <dbReference type="SAM" id="MobiDB-lite"/>
    </source>
</evidence>
<dbReference type="Pfam" id="PF17939">
    <property type="entry name" value="TetR_C_30"/>
    <property type="match status" value="1"/>
</dbReference>
<feature type="domain" description="HTH tetR-type" evidence="4">
    <location>
        <begin position="33"/>
        <end position="93"/>
    </location>
</feature>
<evidence type="ECO:0000313" key="6">
    <source>
        <dbReference type="Proteomes" id="UP001596024"/>
    </source>
</evidence>
<dbReference type="InterPro" id="IPR009057">
    <property type="entry name" value="Homeodomain-like_sf"/>
</dbReference>
<dbReference type="EMBL" id="JBHSGQ010000011">
    <property type="protein sequence ID" value="MFC4726389.1"/>
    <property type="molecule type" value="Genomic_DNA"/>
</dbReference>
<evidence type="ECO:0000259" key="4">
    <source>
        <dbReference type="PROSITE" id="PS50977"/>
    </source>
</evidence>
<dbReference type="PANTHER" id="PTHR30055">
    <property type="entry name" value="HTH-TYPE TRANSCRIPTIONAL REGULATOR RUTR"/>
    <property type="match status" value="1"/>
</dbReference>
<keyword evidence="1 2" id="KW-0238">DNA-binding</keyword>
<dbReference type="SUPFAM" id="SSF48498">
    <property type="entry name" value="Tetracyclin repressor-like, C-terminal domain"/>
    <property type="match status" value="1"/>
</dbReference>
<evidence type="ECO:0000256" key="1">
    <source>
        <dbReference type="ARBA" id="ARBA00023125"/>
    </source>
</evidence>
<dbReference type="InterPro" id="IPR001647">
    <property type="entry name" value="HTH_TetR"/>
</dbReference>
<dbReference type="RefSeq" id="WP_371394240.1">
    <property type="nucleotide sequence ID" value="NZ_CP163421.1"/>
</dbReference>
<dbReference type="InterPro" id="IPR036271">
    <property type="entry name" value="Tet_transcr_reg_TetR-rel_C_sf"/>
</dbReference>
<dbReference type="Pfam" id="PF00440">
    <property type="entry name" value="TetR_N"/>
    <property type="match status" value="1"/>
</dbReference>
<dbReference type="InterPro" id="IPR050109">
    <property type="entry name" value="HTH-type_TetR-like_transc_reg"/>
</dbReference>
<dbReference type="SUPFAM" id="SSF46689">
    <property type="entry name" value="Homeodomain-like"/>
    <property type="match status" value="1"/>
</dbReference>